<keyword evidence="1" id="KW-1133">Transmembrane helix</keyword>
<dbReference type="EMBL" id="PPFX01000007">
    <property type="protein sequence ID" value="PNU20872.1"/>
    <property type="molecule type" value="Genomic_DNA"/>
</dbReference>
<name>A0A2K2HC37_9BACT</name>
<dbReference type="AlphaFoldDB" id="A0A2K2HC37"/>
<evidence type="ECO:0000313" key="2">
    <source>
        <dbReference type="EMBL" id="PNU20872.1"/>
    </source>
</evidence>
<sequence>MRLALKYRNSRGNLIHPLDRPRPVTRERARNLRRRLLLHILPFILMLLAISWLSLMAGHSIEQSKLPSGYATLERN</sequence>
<gene>
    <name evidence="2" type="ORF">C2E25_04585</name>
</gene>
<dbReference type="RefSeq" id="WP_103114614.1">
    <property type="nucleotide sequence ID" value="NZ_PPFX01000007.1"/>
</dbReference>
<evidence type="ECO:0000256" key="1">
    <source>
        <dbReference type="SAM" id="Phobius"/>
    </source>
</evidence>
<feature type="transmembrane region" description="Helical" evidence="1">
    <location>
        <begin position="36"/>
        <end position="57"/>
    </location>
</feature>
<organism evidence="2 3">
    <name type="scientific">Geothermobacter hydrogeniphilus</name>
    <dbReference type="NCBI Taxonomy" id="1969733"/>
    <lineage>
        <taxon>Bacteria</taxon>
        <taxon>Pseudomonadati</taxon>
        <taxon>Thermodesulfobacteriota</taxon>
        <taxon>Desulfuromonadia</taxon>
        <taxon>Desulfuromonadales</taxon>
        <taxon>Geothermobacteraceae</taxon>
        <taxon>Geothermobacter</taxon>
    </lineage>
</organism>
<proteinExistence type="predicted"/>
<accession>A0A2K2HC37</accession>
<keyword evidence="1" id="KW-0812">Transmembrane</keyword>
<evidence type="ECO:0000313" key="3">
    <source>
        <dbReference type="Proteomes" id="UP000236340"/>
    </source>
</evidence>
<dbReference type="Proteomes" id="UP000236340">
    <property type="component" value="Unassembled WGS sequence"/>
</dbReference>
<protein>
    <submittedName>
        <fullName evidence="2">Uncharacterized protein</fullName>
    </submittedName>
</protein>
<keyword evidence="1" id="KW-0472">Membrane</keyword>
<comment type="caution">
    <text evidence="2">The sequence shown here is derived from an EMBL/GenBank/DDBJ whole genome shotgun (WGS) entry which is preliminary data.</text>
</comment>
<reference evidence="2 3" key="1">
    <citation type="journal article" date="2018" name="Genome Announc.">
        <title>Genome Sequence of Geothermobacter sp. HR-1 Iron Reducer from the Loihi Seamount.</title>
        <authorList>
            <person name="Smith H."/>
            <person name="Abuyen K."/>
            <person name="Tremblay J."/>
            <person name="Savalia P."/>
            <person name="Perez-Rodriguez I."/>
            <person name="Emerson D."/>
            <person name="Tully B."/>
            <person name="Amend J."/>
        </authorList>
    </citation>
    <scope>NUCLEOTIDE SEQUENCE [LARGE SCALE GENOMIC DNA]</scope>
    <source>
        <strain evidence="2 3">HR-1</strain>
    </source>
</reference>